<proteinExistence type="predicted"/>
<dbReference type="InterPro" id="IPR014710">
    <property type="entry name" value="RmlC-like_jellyroll"/>
</dbReference>
<dbReference type="RefSeq" id="WP_038526720.1">
    <property type="nucleotide sequence ID" value="NZ_CP007793.1"/>
</dbReference>
<feature type="domain" description="Cupin type-2" evidence="1">
    <location>
        <begin position="56"/>
        <end position="120"/>
    </location>
</feature>
<organism evidence="2 3">
    <name type="scientific">Azospirillum argentinense</name>
    <dbReference type="NCBI Taxonomy" id="2970906"/>
    <lineage>
        <taxon>Bacteria</taxon>
        <taxon>Pseudomonadati</taxon>
        <taxon>Pseudomonadota</taxon>
        <taxon>Alphaproteobacteria</taxon>
        <taxon>Rhodospirillales</taxon>
        <taxon>Azospirillaceae</taxon>
        <taxon>Azospirillum</taxon>
    </lineage>
</organism>
<dbReference type="Gene3D" id="2.60.120.10">
    <property type="entry name" value="Jelly Rolls"/>
    <property type="match status" value="1"/>
</dbReference>
<evidence type="ECO:0000259" key="1">
    <source>
        <dbReference type="Pfam" id="PF07883"/>
    </source>
</evidence>
<dbReference type="KEGG" id="abq:ABAZ39_03345"/>
<name>A0A060DK44_9PROT</name>
<evidence type="ECO:0000313" key="3">
    <source>
        <dbReference type="Proteomes" id="UP000027186"/>
    </source>
</evidence>
<evidence type="ECO:0000313" key="2">
    <source>
        <dbReference type="EMBL" id="AIB11069.1"/>
    </source>
</evidence>
<protein>
    <submittedName>
        <fullName evidence="2">Cupin</fullName>
    </submittedName>
</protein>
<gene>
    <name evidence="2" type="ORF">ABAZ39_03345</name>
</gene>
<accession>A0A060DK44</accession>
<reference evidence="2 3" key="1">
    <citation type="journal article" date="2014" name="Genome Announc.">
        <title>Complete Genome Sequence of the Model Rhizosphere Strain Azospirillum brasilense Az39, Successfully Applied in Agriculture.</title>
        <authorList>
            <person name="Rivera D."/>
            <person name="Revale S."/>
            <person name="Molina R."/>
            <person name="Gualpa J."/>
            <person name="Puente M."/>
            <person name="Maroniche G."/>
            <person name="Paris G."/>
            <person name="Baker D."/>
            <person name="Clavijo B."/>
            <person name="McLay K."/>
            <person name="Spaepen S."/>
            <person name="Perticari A."/>
            <person name="Vazquez M."/>
            <person name="Wisniewski-Dye F."/>
            <person name="Watkins C."/>
            <person name="Martinez-Abarca F."/>
            <person name="Vanderleyden J."/>
            <person name="Cassan F."/>
        </authorList>
    </citation>
    <scope>NUCLEOTIDE SEQUENCE [LARGE SCALE GENOMIC DNA]</scope>
    <source>
        <strain evidence="2 3">Az39</strain>
    </source>
</reference>
<sequence>MSKNDAPANDSVTFAVSHPDPADFKRDGLRPFFEYRDLGIRAATAGKANAHVIRARPGEPSHGGWHRHALDFQMVYVLKGWVKFSYEGVGEVLLQAGSCVHQPPGIRHVEIAHSDDLEMLEITLPADFPTEGAEAPAGD</sequence>
<dbReference type="EMBL" id="CP007793">
    <property type="protein sequence ID" value="AIB11069.1"/>
    <property type="molecule type" value="Genomic_DNA"/>
</dbReference>
<dbReference type="AlphaFoldDB" id="A0A060DK44"/>
<dbReference type="Proteomes" id="UP000027186">
    <property type="component" value="Chromosome"/>
</dbReference>
<dbReference type="Pfam" id="PF07883">
    <property type="entry name" value="Cupin_2"/>
    <property type="match status" value="1"/>
</dbReference>
<dbReference type="InterPro" id="IPR013096">
    <property type="entry name" value="Cupin_2"/>
</dbReference>
<dbReference type="InterPro" id="IPR011051">
    <property type="entry name" value="RmlC_Cupin_sf"/>
</dbReference>
<dbReference type="SUPFAM" id="SSF51182">
    <property type="entry name" value="RmlC-like cupins"/>
    <property type="match status" value="1"/>
</dbReference>
<dbReference type="CDD" id="cd06980">
    <property type="entry name" value="cupin_bxe_c0505"/>
    <property type="match status" value="1"/>
</dbReference>